<dbReference type="AlphaFoldDB" id="G0UXW5"/>
<accession>G0UXW5</accession>
<sequence length="117" mass="13409">MGVLFSVIRTHEDVPTEVKDKVEPIMYTPAPEEYRQCGGRFCSSCGEPFCVFFTSRVNCDWCGREFCKQCCPNRYLLRGNPGCPECTKKAFITKRSQLLAEHLSVMSRPQPEEVDVY</sequence>
<dbReference type="EMBL" id="HE575323">
    <property type="protein sequence ID" value="CCC94232.1"/>
    <property type="molecule type" value="Genomic_DNA"/>
</dbReference>
<dbReference type="SUPFAM" id="SSF57903">
    <property type="entry name" value="FYVE/PHD zinc finger"/>
    <property type="match status" value="1"/>
</dbReference>
<dbReference type="VEuPathDB" id="TriTrypDB:TcIL3000_10_10110"/>
<reference evidence="1" key="1">
    <citation type="journal article" date="2012" name="Proc. Natl. Acad. Sci. U.S.A.">
        <title>Antigenic diversity is generated by distinct evolutionary mechanisms in African trypanosome species.</title>
        <authorList>
            <person name="Jackson A.P."/>
            <person name="Berry A."/>
            <person name="Aslett M."/>
            <person name="Allison H.C."/>
            <person name="Burton P."/>
            <person name="Vavrova-Anderson J."/>
            <person name="Brown R."/>
            <person name="Browne H."/>
            <person name="Corton N."/>
            <person name="Hauser H."/>
            <person name="Gamble J."/>
            <person name="Gilderthorp R."/>
            <person name="Marcello L."/>
            <person name="McQuillan J."/>
            <person name="Otto T.D."/>
            <person name="Quail M.A."/>
            <person name="Sanders M.J."/>
            <person name="van Tonder A."/>
            <person name="Ginger M.L."/>
            <person name="Field M.C."/>
            <person name="Barry J.D."/>
            <person name="Hertz-Fowler C."/>
            <person name="Berriman M."/>
        </authorList>
    </citation>
    <scope>NUCLEOTIDE SEQUENCE</scope>
    <source>
        <strain evidence="1">IL3000</strain>
    </source>
</reference>
<protein>
    <recommendedName>
        <fullName evidence="2">FYVE-type domain-containing protein</fullName>
    </recommendedName>
</protein>
<dbReference type="CDD" id="cd00065">
    <property type="entry name" value="FYVE_like_SF"/>
    <property type="match status" value="1"/>
</dbReference>
<dbReference type="InterPro" id="IPR011011">
    <property type="entry name" value="Znf_FYVE_PHD"/>
</dbReference>
<evidence type="ECO:0000313" key="1">
    <source>
        <dbReference type="EMBL" id="CCC94232.1"/>
    </source>
</evidence>
<gene>
    <name evidence="1" type="ORF">TCIL3000_10_10110</name>
</gene>
<proteinExistence type="predicted"/>
<dbReference type="Gene3D" id="3.30.40.10">
    <property type="entry name" value="Zinc/RING finger domain, C3HC4 (zinc finger)"/>
    <property type="match status" value="1"/>
</dbReference>
<organism evidence="1">
    <name type="scientific">Trypanosoma congolense (strain IL3000)</name>
    <dbReference type="NCBI Taxonomy" id="1068625"/>
    <lineage>
        <taxon>Eukaryota</taxon>
        <taxon>Discoba</taxon>
        <taxon>Euglenozoa</taxon>
        <taxon>Kinetoplastea</taxon>
        <taxon>Metakinetoplastina</taxon>
        <taxon>Trypanosomatida</taxon>
        <taxon>Trypanosomatidae</taxon>
        <taxon>Trypanosoma</taxon>
        <taxon>Nannomonas</taxon>
    </lineage>
</organism>
<evidence type="ECO:0008006" key="2">
    <source>
        <dbReference type="Google" id="ProtNLM"/>
    </source>
</evidence>
<dbReference type="InterPro" id="IPR013083">
    <property type="entry name" value="Znf_RING/FYVE/PHD"/>
</dbReference>
<name>G0UXW5_TRYCI</name>